<sequence length="111" mass="11548">MAPDDVTCITKASTLPWLVSDIEPNVALPLNKPVTRAPPAPSCAMPLPSSSDAPPAWTAQSMAPDDVTCITKALANPRLVSDIEPNVALPMKKPVTRAPPAPSCAMPLPLS</sequence>
<evidence type="ECO:0000256" key="1">
    <source>
        <dbReference type="SAM" id="MobiDB-lite"/>
    </source>
</evidence>
<feature type="region of interest" description="Disordered" evidence="1">
    <location>
        <begin position="92"/>
        <end position="111"/>
    </location>
</feature>
<comment type="caution">
    <text evidence="2">The sequence shown here is derived from an EMBL/GenBank/DDBJ whole genome shotgun (WGS) entry which is preliminary data.</text>
</comment>
<dbReference type="AlphaFoldDB" id="A0A0M0K128"/>
<dbReference type="EMBL" id="JWZX01001734">
    <property type="protein sequence ID" value="KOO32581.1"/>
    <property type="molecule type" value="Genomic_DNA"/>
</dbReference>
<protein>
    <submittedName>
        <fullName evidence="2">Uncharacterized protein</fullName>
    </submittedName>
</protein>
<proteinExistence type="predicted"/>
<name>A0A0M0K128_9EUKA</name>
<keyword evidence="3" id="KW-1185">Reference proteome</keyword>
<dbReference type="Proteomes" id="UP000037460">
    <property type="component" value="Unassembled WGS sequence"/>
</dbReference>
<evidence type="ECO:0000313" key="3">
    <source>
        <dbReference type="Proteomes" id="UP000037460"/>
    </source>
</evidence>
<reference evidence="3" key="1">
    <citation type="journal article" date="2015" name="PLoS Genet.">
        <title>Genome Sequence and Transcriptome Analyses of Chrysochromulina tobin: Metabolic Tools for Enhanced Algal Fitness in the Prominent Order Prymnesiales (Haptophyceae).</title>
        <authorList>
            <person name="Hovde B.T."/>
            <person name="Deodato C.R."/>
            <person name="Hunsperger H.M."/>
            <person name="Ryken S.A."/>
            <person name="Yost W."/>
            <person name="Jha R.K."/>
            <person name="Patterson J."/>
            <person name="Monnat R.J. Jr."/>
            <person name="Barlow S.B."/>
            <person name="Starkenburg S.R."/>
            <person name="Cattolico R.A."/>
        </authorList>
    </citation>
    <scope>NUCLEOTIDE SEQUENCE</scope>
    <source>
        <strain evidence="3">CCMP291</strain>
    </source>
</reference>
<evidence type="ECO:0000313" key="2">
    <source>
        <dbReference type="EMBL" id="KOO32581.1"/>
    </source>
</evidence>
<gene>
    <name evidence="2" type="ORF">Ctob_014824</name>
</gene>
<organism evidence="2 3">
    <name type="scientific">Chrysochromulina tobinii</name>
    <dbReference type="NCBI Taxonomy" id="1460289"/>
    <lineage>
        <taxon>Eukaryota</taxon>
        <taxon>Haptista</taxon>
        <taxon>Haptophyta</taxon>
        <taxon>Prymnesiophyceae</taxon>
        <taxon>Prymnesiales</taxon>
        <taxon>Chrysochromulinaceae</taxon>
        <taxon>Chrysochromulina</taxon>
    </lineage>
</organism>
<accession>A0A0M0K128</accession>